<reference evidence="2" key="1">
    <citation type="submission" date="2022-11" db="EMBL/GenBank/DDBJ databases">
        <authorList>
            <person name="Hyden B.L."/>
            <person name="Feng K."/>
            <person name="Yates T."/>
            <person name="Jawdy S."/>
            <person name="Smart L.B."/>
            <person name="Muchero W."/>
        </authorList>
    </citation>
    <scope>NUCLEOTIDE SEQUENCE</scope>
    <source>
        <tissue evidence="2">Shoot tip</tissue>
    </source>
</reference>
<feature type="transmembrane region" description="Helical" evidence="1">
    <location>
        <begin position="93"/>
        <end position="117"/>
    </location>
</feature>
<accession>A0A9Q0PYY6</accession>
<name>A0A9Q0PYY6_SALVM</name>
<dbReference type="Proteomes" id="UP001151529">
    <property type="component" value="Chromosome 19"/>
</dbReference>
<keyword evidence="3" id="KW-1185">Reference proteome</keyword>
<dbReference type="EMBL" id="JAPFFL010000010">
    <property type="protein sequence ID" value="KAJ6696696.1"/>
    <property type="molecule type" value="Genomic_DNA"/>
</dbReference>
<keyword evidence="1" id="KW-0472">Membrane</keyword>
<comment type="caution">
    <text evidence="2">The sequence shown here is derived from an EMBL/GenBank/DDBJ whole genome shotgun (WGS) entry which is preliminary data.</text>
</comment>
<evidence type="ECO:0000313" key="3">
    <source>
        <dbReference type="Proteomes" id="UP001151529"/>
    </source>
</evidence>
<sequence length="125" mass="13919">MSQKSSSIINLSIAPSSTKHQVDILAREKIVLEIIAKGLALIYVKNFNGVKDEVATHAPTLEFSCNPQLPHLNDIELGPPAIWDASFVVGGSIYMMFLEFLYMMFLEFLLAAVFSVLGDYHSSRR</sequence>
<keyword evidence="1" id="KW-0812">Transmembrane</keyword>
<reference evidence="2" key="2">
    <citation type="journal article" date="2023" name="Int. J. Mol. Sci.">
        <title>De Novo Assembly and Annotation of 11 Diverse Shrub Willow (Salix) Genomes Reveals Novel Gene Organization in Sex-Linked Regions.</title>
        <authorList>
            <person name="Hyden B."/>
            <person name="Feng K."/>
            <person name="Yates T.B."/>
            <person name="Jawdy S."/>
            <person name="Cereghino C."/>
            <person name="Smart L.B."/>
            <person name="Muchero W."/>
        </authorList>
    </citation>
    <scope>NUCLEOTIDE SEQUENCE [LARGE SCALE GENOMIC DNA]</scope>
    <source>
        <tissue evidence="2">Shoot tip</tissue>
    </source>
</reference>
<organism evidence="2 3">
    <name type="scientific">Salix viminalis</name>
    <name type="common">Common osier</name>
    <name type="synonym">Basket willow</name>
    <dbReference type="NCBI Taxonomy" id="40686"/>
    <lineage>
        <taxon>Eukaryota</taxon>
        <taxon>Viridiplantae</taxon>
        <taxon>Streptophyta</taxon>
        <taxon>Embryophyta</taxon>
        <taxon>Tracheophyta</taxon>
        <taxon>Spermatophyta</taxon>
        <taxon>Magnoliopsida</taxon>
        <taxon>eudicotyledons</taxon>
        <taxon>Gunneridae</taxon>
        <taxon>Pentapetalae</taxon>
        <taxon>rosids</taxon>
        <taxon>fabids</taxon>
        <taxon>Malpighiales</taxon>
        <taxon>Salicaceae</taxon>
        <taxon>Saliceae</taxon>
        <taxon>Salix</taxon>
    </lineage>
</organism>
<gene>
    <name evidence="2" type="ORF">OIU85_003085</name>
</gene>
<dbReference type="AlphaFoldDB" id="A0A9Q0PYY6"/>
<evidence type="ECO:0000313" key="2">
    <source>
        <dbReference type="EMBL" id="KAJ6696696.1"/>
    </source>
</evidence>
<proteinExistence type="predicted"/>
<protein>
    <submittedName>
        <fullName evidence="2">Uncharacterized protein</fullName>
    </submittedName>
</protein>
<evidence type="ECO:0000256" key="1">
    <source>
        <dbReference type="SAM" id="Phobius"/>
    </source>
</evidence>
<keyword evidence="1" id="KW-1133">Transmembrane helix</keyword>